<keyword evidence="3 5" id="KW-0418">Kinase</keyword>
<evidence type="ECO:0000313" key="6">
    <source>
        <dbReference type="Proteomes" id="UP000256679"/>
    </source>
</evidence>
<name>A0A3D8PHJ6_9RHOB</name>
<dbReference type="RefSeq" id="WP_115754246.1">
    <property type="nucleotide sequence ID" value="NZ_QFCQ01000003.1"/>
</dbReference>
<keyword evidence="6" id="KW-1185">Reference proteome</keyword>
<dbReference type="GO" id="GO:0008673">
    <property type="term" value="F:2-dehydro-3-deoxygluconokinase activity"/>
    <property type="evidence" value="ECO:0007669"/>
    <property type="project" value="TreeGrafter"/>
</dbReference>
<dbReference type="InterPro" id="IPR011611">
    <property type="entry name" value="PfkB_dom"/>
</dbReference>
<dbReference type="CDD" id="cd01166">
    <property type="entry name" value="KdgK"/>
    <property type="match status" value="1"/>
</dbReference>
<protein>
    <submittedName>
        <fullName evidence="5">2-dehydro-3-deoxygluconokinase</fullName>
    </submittedName>
</protein>
<dbReference type="GO" id="GO:0042840">
    <property type="term" value="P:D-glucuronate catabolic process"/>
    <property type="evidence" value="ECO:0007669"/>
    <property type="project" value="TreeGrafter"/>
</dbReference>
<dbReference type="PANTHER" id="PTHR43085:SF15">
    <property type="entry name" value="2-DEHYDRO-3-DEOXYGLUCONOKINASE"/>
    <property type="match status" value="1"/>
</dbReference>
<dbReference type="Gene3D" id="3.40.1190.20">
    <property type="match status" value="1"/>
</dbReference>
<dbReference type="PANTHER" id="PTHR43085">
    <property type="entry name" value="HEXOKINASE FAMILY MEMBER"/>
    <property type="match status" value="1"/>
</dbReference>
<comment type="similarity">
    <text evidence="1">Belongs to the carbohydrate kinase PfkB family.</text>
</comment>
<dbReference type="InterPro" id="IPR029056">
    <property type="entry name" value="Ribokinase-like"/>
</dbReference>
<evidence type="ECO:0000256" key="1">
    <source>
        <dbReference type="ARBA" id="ARBA00010688"/>
    </source>
</evidence>
<sequence length="308" mass="32774">MGGPVPHVVAIGEAMVELAPLGEATYRRSFAGDTFNTIWHMGQILGNRARCGFVSRLGRDALSQAFISELTADGLDISGITRDDARSMGLYLIELDGAERSFHYWRSASAARGLADDPGALADAVDSARLVMLSGITLAILAPERRAVLFDVLDHARAKGSRIVFDPNLRPRLWSSPEETKTTYAAMYARTDIVLPSHDDEAALWGDASAKATLERFTGIGIPEIVVKNGSASNVYRADGITGSVEPIRAGTIRDTSGAGDAFNAGYLSARLTGVAVQTAIEAGQALAIEVIAHPGARIPKERIQTGR</sequence>
<dbReference type="AlphaFoldDB" id="A0A3D8PHJ6"/>
<evidence type="ECO:0000256" key="2">
    <source>
        <dbReference type="ARBA" id="ARBA00022679"/>
    </source>
</evidence>
<evidence type="ECO:0000259" key="4">
    <source>
        <dbReference type="Pfam" id="PF00294"/>
    </source>
</evidence>
<feature type="domain" description="Carbohydrate kinase PfkB" evidence="4">
    <location>
        <begin position="7"/>
        <end position="301"/>
    </location>
</feature>
<gene>
    <name evidence="5" type="ORF">DIE28_00870</name>
</gene>
<keyword evidence="2" id="KW-0808">Transferase</keyword>
<dbReference type="Pfam" id="PF00294">
    <property type="entry name" value="PfkB"/>
    <property type="match status" value="1"/>
</dbReference>
<dbReference type="PROSITE" id="PS00584">
    <property type="entry name" value="PFKB_KINASES_2"/>
    <property type="match status" value="1"/>
</dbReference>
<dbReference type="GO" id="GO:0019698">
    <property type="term" value="P:D-galacturonate catabolic process"/>
    <property type="evidence" value="ECO:0007669"/>
    <property type="project" value="TreeGrafter"/>
</dbReference>
<dbReference type="InterPro" id="IPR050306">
    <property type="entry name" value="PfkB_Carbo_kinase"/>
</dbReference>
<dbReference type="EMBL" id="QFCQ01000003">
    <property type="protein sequence ID" value="RDW14721.1"/>
    <property type="molecule type" value="Genomic_DNA"/>
</dbReference>
<dbReference type="GO" id="GO:0005829">
    <property type="term" value="C:cytosol"/>
    <property type="evidence" value="ECO:0007669"/>
    <property type="project" value="TreeGrafter"/>
</dbReference>
<evidence type="ECO:0000313" key="5">
    <source>
        <dbReference type="EMBL" id="RDW14721.1"/>
    </source>
</evidence>
<accession>A0A3D8PHJ6</accession>
<dbReference type="Proteomes" id="UP000256679">
    <property type="component" value="Unassembled WGS sequence"/>
</dbReference>
<proteinExistence type="inferred from homology"/>
<dbReference type="GO" id="GO:0006974">
    <property type="term" value="P:DNA damage response"/>
    <property type="evidence" value="ECO:0007669"/>
    <property type="project" value="TreeGrafter"/>
</dbReference>
<evidence type="ECO:0000256" key="3">
    <source>
        <dbReference type="ARBA" id="ARBA00022777"/>
    </source>
</evidence>
<organism evidence="5 6">
    <name type="scientific">Paracoccus thiocyanatus</name>
    <dbReference type="NCBI Taxonomy" id="34006"/>
    <lineage>
        <taxon>Bacteria</taxon>
        <taxon>Pseudomonadati</taxon>
        <taxon>Pseudomonadota</taxon>
        <taxon>Alphaproteobacteria</taxon>
        <taxon>Rhodobacterales</taxon>
        <taxon>Paracoccaceae</taxon>
        <taxon>Paracoccus</taxon>
    </lineage>
</organism>
<dbReference type="SUPFAM" id="SSF53613">
    <property type="entry name" value="Ribokinase-like"/>
    <property type="match status" value="1"/>
</dbReference>
<reference evidence="5 6" key="1">
    <citation type="submission" date="2018-05" db="EMBL/GenBank/DDBJ databases">
        <title>Whole genome sequencing of Paracoccus thiocyanatus SST.</title>
        <authorList>
            <person name="Ghosh W."/>
            <person name="Rameez M.J."/>
            <person name="Roy C."/>
        </authorList>
    </citation>
    <scope>NUCLEOTIDE SEQUENCE [LARGE SCALE GENOMIC DNA]</scope>
    <source>
        <strain evidence="5 6">SST</strain>
    </source>
</reference>
<dbReference type="InterPro" id="IPR002173">
    <property type="entry name" value="Carboh/pur_kinase_PfkB_CS"/>
</dbReference>
<comment type="caution">
    <text evidence="5">The sequence shown here is derived from an EMBL/GenBank/DDBJ whole genome shotgun (WGS) entry which is preliminary data.</text>
</comment>